<dbReference type="CDD" id="cd07765">
    <property type="entry name" value="KRAB_A-box"/>
    <property type="match status" value="1"/>
</dbReference>
<protein>
    <recommendedName>
        <fullName evidence="1">KRAB domain-containing protein</fullName>
    </recommendedName>
</protein>
<dbReference type="InterPro" id="IPR001909">
    <property type="entry name" value="KRAB"/>
</dbReference>
<dbReference type="InterPro" id="IPR036051">
    <property type="entry name" value="KRAB_dom_sf"/>
</dbReference>
<dbReference type="PANTHER" id="PTHR23232:SF133">
    <property type="entry name" value="RIKEN CDNA 1700020N01 GENE"/>
    <property type="match status" value="1"/>
</dbReference>
<organism evidence="2 3">
    <name type="scientific">Pipistrellus kuhlii</name>
    <name type="common">Kuhl's pipistrelle</name>
    <dbReference type="NCBI Taxonomy" id="59472"/>
    <lineage>
        <taxon>Eukaryota</taxon>
        <taxon>Metazoa</taxon>
        <taxon>Chordata</taxon>
        <taxon>Craniata</taxon>
        <taxon>Vertebrata</taxon>
        <taxon>Euteleostomi</taxon>
        <taxon>Mammalia</taxon>
        <taxon>Eutheria</taxon>
        <taxon>Laurasiatheria</taxon>
        <taxon>Chiroptera</taxon>
        <taxon>Yangochiroptera</taxon>
        <taxon>Vespertilionidae</taxon>
        <taxon>Pipistrellus</taxon>
    </lineage>
</organism>
<dbReference type="SMART" id="SM00349">
    <property type="entry name" value="KRAB"/>
    <property type="match status" value="1"/>
</dbReference>
<dbReference type="Pfam" id="PF01352">
    <property type="entry name" value="KRAB"/>
    <property type="match status" value="1"/>
</dbReference>
<dbReference type="SUPFAM" id="SSF109640">
    <property type="entry name" value="KRAB domain (Kruppel-associated box)"/>
    <property type="match status" value="1"/>
</dbReference>
<dbReference type="Proteomes" id="UP000558488">
    <property type="component" value="Unassembled WGS sequence"/>
</dbReference>
<dbReference type="PROSITE" id="PS50805">
    <property type="entry name" value="KRAB"/>
    <property type="match status" value="1"/>
</dbReference>
<dbReference type="GO" id="GO:0006355">
    <property type="term" value="P:regulation of DNA-templated transcription"/>
    <property type="evidence" value="ECO:0007669"/>
    <property type="project" value="InterPro"/>
</dbReference>
<proteinExistence type="predicted"/>
<reference evidence="2 3" key="1">
    <citation type="journal article" date="2020" name="Nature">
        <title>Six reference-quality genomes reveal evolution of bat adaptations.</title>
        <authorList>
            <person name="Jebb D."/>
            <person name="Huang Z."/>
            <person name="Pippel M."/>
            <person name="Hughes G.M."/>
            <person name="Lavrichenko K."/>
            <person name="Devanna P."/>
            <person name="Winkler S."/>
            <person name="Jermiin L.S."/>
            <person name="Skirmuntt E.C."/>
            <person name="Katzourakis A."/>
            <person name="Burkitt-Gray L."/>
            <person name="Ray D.A."/>
            <person name="Sullivan K.A.M."/>
            <person name="Roscito J.G."/>
            <person name="Kirilenko B.M."/>
            <person name="Davalos L.M."/>
            <person name="Corthals A.P."/>
            <person name="Power M.L."/>
            <person name="Jones G."/>
            <person name="Ransome R.D."/>
            <person name="Dechmann D.K.N."/>
            <person name="Locatelli A.G."/>
            <person name="Puechmaille S.J."/>
            <person name="Fedrigo O."/>
            <person name="Jarvis E.D."/>
            <person name="Hiller M."/>
            <person name="Vernes S.C."/>
            <person name="Myers E.W."/>
            <person name="Teeling E.C."/>
        </authorList>
    </citation>
    <scope>NUCLEOTIDE SEQUENCE [LARGE SCALE GENOMIC DNA]</scope>
    <source>
        <strain evidence="2">MPipKuh1</strain>
        <tissue evidence="2">Flight muscle</tissue>
    </source>
</reference>
<dbReference type="Gene3D" id="6.10.140.140">
    <property type="match status" value="1"/>
</dbReference>
<feature type="domain" description="KRAB" evidence="1">
    <location>
        <begin position="8"/>
        <end position="61"/>
    </location>
</feature>
<comment type="caution">
    <text evidence="2">The sequence shown here is derived from an EMBL/GenBank/DDBJ whole genome shotgun (WGS) entry which is preliminary data.</text>
</comment>
<evidence type="ECO:0000259" key="1">
    <source>
        <dbReference type="PROSITE" id="PS50805"/>
    </source>
</evidence>
<sequence length="61" mass="6941">MSSAQARVTFEDVFVYFSREEWGLLDEAQRRLYRDVMLENFTLVSSLGLAVSRSPAGTHAE</sequence>
<dbReference type="PANTHER" id="PTHR23232">
    <property type="entry name" value="KRAB DOMAIN C2H2 ZINC FINGER"/>
    <property type="match status" value="1"/>
</dbReference>
<gene>
    <name evidence="2" type="ORF">mPipKuh1_010710</name>
</gene>
<dbReference type="EMBL" id="JACAGB010000089">
    <property type="protein sequence ID" value="KAF6272740.1"/>
    <property type="molecule type" value="Genomic_DNA"/>
</dbReference>
<evidence type="ECO:0000313" key="3">
    <source>
        <dbReference type="Proteomes" id="UP000558488"/>
    </source>
</evidence>
<evidence type="ECO:0000313" key="2">
    <source>
        <dbReference type="EMBL" id="KAF6272740.1"/>
    </source>
</evidence>
<accession>A0A7J7R962</accession>
<dbReference type="AlphaFoldDB" id="A0A7J7R962"/>
<keyword evidence="3" id="KW-1185">Reference proteome</keyword>
<dbReference type="InterPro" id="IPR050169">
    <property type="entry name" value="Krueppel_C2H2_ZnF"/>
</dbReference>
<name>A0A7J7R962_PIPKU</name>